<dbReference type="InterPro" id="IPR000014">
    <property type="entry name" value="PAS"/>
</dbReference>
<evidence type="ECO:0000259" key="4">
    <source>
        <dbReference type="PROSITE" id="PS50887"/>
    </source>
</evidence>
<dbReference type="CDD" id="cd01949">
    <property type="entry name" value="GGDEF"/>
    <property type="match status" value="1"/>
</dbReference>
<name>A0ABY4S416_AQUTE</name>
<dbReference type="InterPro" id="IPR035965">
    <property type="entry name" value="PAS-like_dom_sf"/>
</dbReference>
<evidence type="ECO:0000259" key="2">
    <source>
        <dbReference type="PROSITE" id="PS50113"/>
    </source>
</evidence>
<dbReference type="SUPFAM" id="SSF141868">
    <property type="entry name" value="EAL domain-like"/>
    <property type="match status" value="1"/>
</dbReference>
<feature type="transmembrane region" description="Helical" evidence="1">
    <location>
        <begin position="179"/>
        <end position="200"/>
    </location>
</feature>
<dbReference type="SMART" id="SM00267">
    <property type="entry name" value="GGDEF"/>
    <property type="match status" value="1"/>
</dbReference>
<keyword evidence="6" id="KW-1185">Reference proteome</keyword>
<dbReference type="InterPro" id="IPR013767">
    <property type="entry name" value="PAS_fold"/>
</dbReference>
<dbReference type="InterPro" id="IPR043128">
    <property type="entry name" value="Rev_trsase/Diguanyl_cyclase"/>
</dbReference>
<dbReference type="InterPro" id="IPR052155">
    <property type="entry name" value="Biofilm_reg_signaling"/>
</dbReference>
<dbReference type="InterPro" id="IPR029787">
    <property type="entry name" value="Nucleotide_cyclase"/>
</dbReference>
<sequence>MTLRLRVHQWLRDNRALYADQDAETGRIRAALLGQVMRLTPLMMLANVGCGLLVLWCFKATFGHGMALWFAALLATAALAMLGWWRGRRQPREMASCRAMRRSTAHAALLAGWWAVAPLVWFPAAQPGQQLLVATLVAGMLAAGAFVLSPLPRASLAWAAILTVASLGALHQAPDPTLVGVELLMCFYGPVLAIGAQSAARKHVAVLRAQAQAERQRRMLAILLDDFEQGADDALWQTDAAGNLSHCSPRLADLLGRELLGANGCPLMAHLETRVVQGLPALREAMDAGRPFRGLQLTVRQPEGGLRHLSVQGKRVVDEHGRTQGWRGVLSDVSERLAAQSRLQELAHRDSLTGLSNRHTLRQALADAVKARQPLALLFLDLDQFKAVNDMLGHSAGDEVLRAAAQRLLACMRPGDLVARLGGDEFAVLMPGTEQEAEAAALAGRLIEALTRPIDLQARRLRIGASVGGALGAPGAIGVDELLVRADMALYAAKAQGRGCYVPYTQALGDRSRRRGDIEEGLRQALPRGEMVLHWQPKVDIVRWQVVGAEALLRWPHPVLGLVPPSEFVVAAEQIGLIDEIGHWVLLEACRAGVRALQGLVVSVNVSPNQLRDEHYVSRVRDVLRETGLPPARLELEITESIFMGDIDGVLERLRALRSLGVRVALDDFGTGYSSLAYLRSFPFDTLKIDRAFVSEILLRKDARAIVQTIATMAATLGMRTVCEGIESAEQLAAVREVGCDEAQGYHISRPQPLAGFVDWWTAWSPRPVLSWRSPAALR</sequence>
<dbReference type="Gene3D" id="3.20.20.450">
    <property type="entry name" value="EAL domain"/>
    <property type="match status" value="1"/>
</dbReference>
<feature type="transmembrane region" description="Helical" evidence="1">
    <location>
        <begin position="42"/>
        <end position="61"/>
    </location>
</feature>
<dbReference type="EMBL" id="CP097635">
    <property type="protein sequence ID" value="URI06612.1"/>
    <property type="molecule type" value="Genomic_DNA"/>
</dbReference>
<dbReference type="PROSITE" id="PS50883">
    <property type="entry name" value="EAL"/>
    <property type="match status" value="1"/>
</dbReference>
<evidence type="ECO:0000313" key="5">
    <source>
        <dbReference type="EMBL" id="URI06612.1"/>
    </source>
</evidence>
<accession>A0ABY4S416</accession>
<feature type="domain" description="PAC" evidence="2">
    <location>
        <begin position="293"/>
        <end position="345"/>
    </location>
</feature>
<dbReference type="PANTHER" id="PTHR44757">
    <property type="entry name" value="DIGUANYLATE CYCLASE DGCP"/>
    <property type="match status" value="1"/>
</dbReference>
<dbReference type="Proteomes" id="UP001056201">
    <property type="component" value="Chromosome 1"/>
</dbReference>
<feature type="transmembrane region" description="Helical" evidence="1">
    <location>
        <begin position="130"/>
        <end position="148"/>
    </location>
</feature>
<dbReference type="SUPFAM" id="SSF55073">
    <property type="entry name" value="Nucleotide cyclase"/>
    <property type="match status" value="1"/>
</dbReference>
<dbReference type="Pfam" id="PF00563">
    <property type="entry name" value="EAL"/>
    <property type="match status" value="1"/>
</dbReference>
<dbReference type="SMART" id="SM00052">
    <property type="entry name" value="EAL"/>
    <property type="match status" value="1"/>
</dbReference>
<feature type="domain" description="EAL" evidence="3">
    <location>
        <begin position="515"/>
        <end position="765"/>
    </location>
</feature>
<dbReference type="InterPro" id="IPR001633">
    <property type="entry name" value="EAL_dom"/>
</dbReference>
<evidence type="ECO:0000256" key="1">
    <source>
        <dbReference type="SAM" id="Phobius"/>
    </source>
</evidence>
<dbReference type="Gene3D" id="3.30.450.20">
    <property type="entry name" value="PAS domain"/>
    <property type="match status" value="1"/>
</dbReference>
<feature type="domain" description="GGDEF" evidence="4">
    <location>
        <begin position="373"/>
        <end position="506"/>
    </location>
</feature>
<keyword evidence="1" id="KW-0812">Transmembrane</keyword>
<dbReference type="InterPro" id="IPR000700">
    <property type="entry name" value="PAS-assoc_C"/>
</dbReference>
<dbReference type="Pfam" id="PF00989">
    <property type="entry name" value="PAS"/>
    <property type="match status" value="1"/>
</dbReference>
<gene>
    <name evidence="5" type="ORF">MW290_11950</name>
</gene>
<reference evidence="5" key="1">
    <citation type="submission" date="2022-05" db="EMBL/GenBank/DDBJ databases">
        <title>An RpoN-dependent PEP-CTERM gene is involved in floc formation of an Aquincola tertiaricarbonis strain.</title>
        <authorList>
            <person name="Qiu D."/>
            <person name="Xia M."/>
        </authorList>
    </citation>
    <scope>NUCLEOTIDE SEQUENCE</scope>
    <source>
        <strain evidence="5">RN12</strain>
    </source>
</reference>
<dbReference type="SUPFAM" id="SSF55785">
    <property type="entry name" value="PYP-like sensor domain (PAS domain)"/>
    <property type="match status" value="1"/>
</dbReference>
<evidence type="ECO:0000313" key="6">
    <source>
        <dbReference type="Proteomes" id="UP001056201"/>
    </source>
</evidence>
<dbReference type="Pfam" id="PF00990">
    <property type="entry name" value="GGDEF"/>
    <property type="match status" value="1"/>
</dbReference>
<proteinExistence type="predicted"/>
<dbReference type="CDD" id="cd01948">
    <property type="entry name" value="EAL"/>
    <property type="match status" value="1"/>
</dbReference>
<dbReference type="CDD" id="cd00130">
    <property type="entry name" value="PAS"/>
    <property type="match status" value="1"/>
</dbReference>
<keyword evidence="1" id="KW-1133">Transmembrane helix</keyword>
<dbReference type="NCBIfam" id="TIGR00254">
    <property type="entry name" value="GGDEF"/>
    <property type="match status" value="1"/>
</dbReference>
<feature type="transmembrane region" description="Helical" evidence="1">
    <location>
        <begin position="105"/>
        <end position="124"/>
    </location>
</feature>
<dbReference type="PANTHER" id="PTHR44757:SF2">
    <property type="entry name" value="BIOFILM ARCHITECTURE MAINTENANCE PROTEIN MBAA"/>
    <property type="match status" value="1"/>
</dbReference>
<dbReference type="InterPro" id="IPR035919">
    <property type="entry name" value="EAL_sf"/>
</dbReference>
<dbReference type="InterPro" id="IPR000160">
    <property type="entry name" value="GGDEF_dom"/>
</dbReference>
<organism evidence="5 6">
    <name type="scientific">Aquincola tertiaricarbonis</name>
    <dbReference type="NCBI Taxonomy" id="391953"/>
    <lineage>
        <taxon>Bacteria</taxon>
        <taxon>Pseudomonadati</taxon>
        <taxon>Pseudomonadota</taxon>
        <taxon>Betaproteobacteria</taxon>
        <taxon>Burkholderiales</taxon>
        <taxon>Sphaerotilaceae</taxon>
        <taxon>Aquincola</taxon>
    </lineage>
</organism>
<dbReference type="RefSeq" id="WP_250194874.1">
    <property type="nucleotide sequence ID" value="NZ_CP097635.1"/>
</dbReference>
<keyword evidence="1" id="KW-0472">Membrane</keyword>
<dbReference type="PROSITE" id="PS50113">
    <property type="entry name" value="PAC"/>
    <property type="match status" value="1"/>
</dbReference>
<feature type="transmembrane region" description="Helical" evidence="1">
    <location>
        <begin position="67"/>
        <end position="85"/>
    </location>
</feature>
<dbReference type="PROSITE" id="PS50887">
    <property type="entry name" value="GGDEF"/>
    <property type="match status" value="1"/>
</dbReference>
<dbReference type="Gene3D" id="3.30.70.270">
    <property type="match status" value="1"/>
</dbReference>
<evidence type="ECO:0000259" key="3">
    <source>
        <dbReference type="PROSITE" id="PS50883"/>
    </source>
</evidence>
<protein>
    <submittedName>
        <fullName evidence="5">EAL domain-containing protein</fullName>
    </submittedName>
</protein>